<evidence type="ECO:0000313" key="2">
    <source>
        <dbReference type="EMBL" id="QKE63335.1"/>
    </source>
</evidence>
<dbReference type="Proteomes" id="UP000501379">
    <property type="component" value="Chromosome"/>
</dbReference>
<keyword evidence="3" id="KW-1185">Reference proteome</keyword>
<dbReference type="RefSeq" id="WP_173206706.1">
    <property type="nucleotide sequence ID" value="NZ_CP053697.2"/>
</dbReference>
<feature type="transmembrane region" description="Helical" evidence="1">
    <location>
        <begin position="6"/>
        <end position="24"/>
    </location>
</feature>
<protein>
    <submittedName>
        <fullName evidence="2">Uncharacterized protein</fullName>
    </submittedName>
</protein>
<name>A0A6M8G288_9GAMM</name>
<organism evidence="2 3">
    <name type="scientific">Aquipseudomonas campi</name>
    <dbReference type="NCBI Taxonomy" id="2731681"/>
    <lineage>
        <taxon>Bacteria</taxon>
        <taxon>Pseudomonadati</taxon>
        <taxon>Pseudomonadota</taxon>
        <taxon>Gammaproteobacteria</taxon>
        <taxon>Pseudomonadales</taxon>
        <taxon>Pseudomonadaceae</taxon>
        <taxon>Aquipseudomonas</taxon>
    </lineage>
</organism>
<sequence length="207" mass="23995">MMGLAYLVAFGAYLVVSSLIIIYAVTCARRKNRSSVLWGISAALAMFLIPFWDWLPTLLSHKYHCATEAGVWIYKTPEQWMSENPGVIETLTDNSSKYEYPNWPQETWREIKITSINQRIGYFKKDHLRTSEEGEIFINTWKWQTSLLDKKTGEVLAKIITFTSGNEGYIGGMHSLKFWLIQDRCSGYQEDWQKYKDVVSKLRGKAN</sequence>
<reference evidence="2" key="1">
    <citation type="submission" date="2020-07" db="EMBL/GenBank/DDBJ databases">
        <title>Nitrate ammonifying Pseudomonas campi sp. nov. isolated from German agricultural grassland.</title>
        <authorList>
            <person name="Timsy T."/>
            <person name="Ulrich A."/>
            <person name="Spanner T."/>
            <person name="Foesel B."/>
            <person name="Kolb S."/>
            <person name="Horn M.A."/>
            <person name="Behrendt U."/>
        </authorList>
    </citation>
    <scope>NUCLEOTIDE SEQUENCE</scope>
    <source>
        <strain evidence="2">S1-A32-2</strain>
    </source>
</reference>
<dbReference type="AlphaFoldDB" id="A0A6M8G288"/>
<evidence type="ECO:0000313" key="3">
    <source>
        <dbReference type="Proteomes" id="UP000501379"/>
    </source>
</evidence>
<proteinExistence type="predicted"/>
<feature type="transmembrane region" description="Helical" evidence="1">
    <location>
        <begin position="36"/>
        <end position="55"/>
    </location>
</feature>
<keyword evidence="1" id="KW-0472">Membrane</keyword>
<evidence type="ECO:0000256" key="1">
    <source>
        <dbReference type="SAM" id="Phobius"/>
    </source>
</evidence>
<dbReference type="EMBL" id="CP053697">
    <property type="protein sequence ID" value="QKE63335.1"/>
    <property type="molecule type" value="Genomic_DNA"/>
</dbReference>
<keyword evidence="1" id="KW-0812">Transmembrane</keyword>
<keyword evidence="1" id="KW-1133">Transmembrane helix</keyword>
<dbReference type="KEGG" id="pcam:HNE05_08145"/>
<gene>
    <name evidence="2" type="ORF">HNE05_08145</name>
</gene>
<accession>A0A6M8G288</accession>